<keyword evidence="5" id="KW-1185">Reference proteome</keyword>
<dbReference type="InterPro" id="IPR009091">
    <property type="entry name" value="RCC1/BLIP-II"/>
</dbReference>
<dbReference type="Proteomes" id="UP000887116">
    <property type="component" value="Unassembled WGS sequence"/>
</dbReference>
<comment type="caution">
    <text evidence="4">The sequence shown here is derived from an EMBL/GenBank/DDBJ whole genome shotgun (WGS) entry which is preliminary data.</text>
</comment>
<evidence type="ECO:0000256" key="1">
    <source>
        <dbReference type="PROSITE-ProRule" id="PRU00235"/>
    </source>
</evidence>
<dbReference type="Gene3D" id="2.130.10.30">
    <property type="entry name" value="Regulator of chromosome condensation 1/beta-lactamase-inhibitor protein II"/>
    <property type="match status" value="1"/>
</dbReference>
<dbReference type="OrthoDB" id="248923at2759"/>
<feature type="region of interest" description="Disordered" evidence="3">
    <location>
        <begin position="25"/>
        <end position="72"/>
    </location>
</feature>
<protein>
    <submittedName>
        <fullName evidence="4">Uncharacterized protein</fullName>
    </submittedName>
</protein>
<gene>
    <name evidence="4" type="ORF">TNCT_255051</name>
</gene>
<feature type="repeat" description="RCC1" evidence="1">
    <location>
        <begin position="10"/>
        <end position="61"/>
    </location>
</feature>
<dbReference type="EMBL" id="BMAO01033063">
    <property type="protein sequence ID" value="GFQ86736.1"/>
    <property type="molecule type" value="Genomic_DNA"/>
</dbReference>
<dbReference type="PROSITE" id="PS50012">
    <property type="entry name" value="RCC1_3"/>
    <property type="match status" value="1"/>
</dbReference>
<evidence type="ECO:0000256" key="3">
    <source>
        <dbReference type="SAM" id="MobiDB-lite"/>
    </source>
</evidence>
<dbReference type="Pfam" id="PF00415">
    <property type="entry name" value="RCC1"/>
    <property type="match status" value="1"/>
</dbReference>
<name>A0A8X6KWD7_TRICU</name>
<sequence length="409" mass="45148">MHTAVLVEPGKVITFGCNKSGQLGRGNLRSHSTPAVVKSMGDRTVTSASNNNSLKPSKSKNNTRRLSDSEYMSEVSETSVSEIIKIGVSNSPLMTEIERIGPDSPIIQVKTPDVLLSGSPTSSMSSRRSTTSSYDEDRDNLVDSCSGRRDIILHPKEILALYASPAQIAKGEMVSLANVYCFGMLVYLAVDTTAPLPQKTNKRNNIPERSPVSARTPVTVPVPAPTPAITESKASFPEEDSLGPIPEWLKMELANAVSSNTLSKNITTTGIGNVQETNQNIIQETKSNNPTPQHIKVKPIPAVLKAEENGEGRNFMEINNDKNAKSQHFETDRNQGQKLGRTAELENEILKLREELKRYQASKRDQFDEDLEFLEEDYEERPISKKSFWSRRGSQASKSKQKSKICSIQ</sequence>
<evidence type="ECO:0000256" key="2">
    <source>
        <dbReference type="SAM" id="Coils"/>
    </source>
</evidence>
<reference evidence="4" key="1">
    <citation type="submission" date="2020-07" db="EMBL/GenBank/DDBJ databases">
        <title>Multicomponent nature underlies the extraordinary mechanical properties of spider dragline silk.</title>
        <authorList>
            <person name="Kono N."/>
            <person name="Nakamura H."/>
            <person name="Mori M."/>
            <person name="Yoshida Y."/>
            <person name="Ohtoshi R."/>
            <person name="Malay A.D."/>
            <person name="Moran D.A.P."/>
            <person name="Tomita M."/>
            <person name="Numata K."/>
            <person name="Arakawa K."/>
        </authorList>
    </citation>
    <scope>NUCLEOTIDE SEQUENCE</scope>
</reference>
<accession>A0A8X6KWD7</accession>
<dbReference type="InterPro" id="IPR000408">
    <property type="entry name" value="Reg_chr_condens"/>
</dbReference>
<feature type="compositionally biased region" description="Low complexity" evidence="3">
    <location>
        <begin position="210"/>
        <end position="219"/>
    </location>
</feature>
<feature type="compositionally biased region" description="Low complexity" evidence="3">
    <location>
        <begin position="117"/>
        <end position="133"/>
    </location>
</feature>
<dbReference type="SUPFAM" id="SSF50985">
    <property type="entry name" value="RCC1/BLIP-II"/>
    <property type="match status" value="1"/>
</dbReference>
<feature type="region of interest" description="Disordered" evidence="3">
    <location>
        <begin position="199"/>
        <end position="239"/>
    </location>
</feature>
<dbReference type="AlphaFoldDB" id="A0A8X6KWD7"/>
<keyword evidence="2" id="KW-0175">Coiled coil</keyword>
<feature type="region of interest" description="Disordered" evidence="3">
    <location>
        <begin position="116"/>
        <end position="140"/>
    </location>
</feature>
<evidence type="ECO:0000313" key="5">
    <source>
        <dbReference type="Proteomes" id="UP000887116"/>
    </source>
</evidence>
<feature type="region of interest" description="Disordered" evidence="3">
    <location>
        <begin position="378"/>
        <end position="409"/>
    </location>
</feature>
<feature type="compositionally biased region" description="Low complexity" evidence="3">
    <location>
        <begin position="47"/>
        <end position="56"/>
    </location>
</feature>
<feature type="coiled-coil region" evidence="2">
    <location>
        <begin position="342"/>
        <end position="369"/>
    </location>
</feature>
<proteinExistence type="predicted"/>
<organism evidence="4 5">
    <name type="scientific">Trichonephila clavata</name>
    <name type="common">Joro spider</name>
    <name type="synonym">Nephila clavata</name>
    <dbReference type="NCBI Taxonomy" id="2740835"/>
    <lineage>
        <taxon>Eukaryota</taxon>
        <taxon>Metazoa</taxon>
        <taxon>Ecdysozoa</taxon>
        <taxon>Arthropoda</taxon>
        <taxon>Chelicerata</taxon>
        <taxon>Arachnida</taxon>
        <taxon>Araneae</taxon>
        <taxon>Araneomorphae</taxon>
        <taxon>Entelegynae</taxon>
        <taxon>Araneoidea</taxon>
        <taxon>Nephilidae</taxon>
        <taxon>Trichonephila</taxon>
    </lineage>
</organism>
<evidence type="ECO:0000313" key="4">
    <source>
        <dbReference type="EMBL" id="GFQ86736.1"/>
    </source>
</evidence>